<dbReference type="InterPro" id="IPR010543">
    <property type="entry name" value="DUF1117"/>
</dbReference>
<sequence>MPTTSSYWCYRCTRFVRIWDQEPITCPDCDGGFLEQIDTPFSRPDARVVSHRTSRRFPAAAMYMMGPNNHHHHHHHQRTRTANGGGGGDHHHRSSPFNPVIVLRGGERGGGSGSGYELYYDDGGGSGLRPLPASMSEILLGAGFERLLEHLSQMEMNSVRRIGVNNNTGASKSAIQSMPTIQIDSDNVDTHCAVCKEAFELGDEAKEMPCKHIYHSDCILPWLSIRISCPVCRHELPADLDVSELDNDSQNRTHDGNNEEVEVEEEQDPVGLTIWRLPGGGFAVGRFARRGGGGGGGGERELPVVFTEMDGGFNNGVVSRRVSWGVRGSGGRERSGFFGRVFRSMFGCFGGGGGGDGGLGYAESGSSSDSRVTRGRRSRSLSLFNRRHRGWGVEIDSGRRWG</sequence>
<comment type="catalytic activity">
    <reaction evidence="1">
        <text>S-ubiquitinyl-[E2 ubiquitin-conjugating enzyme]-L-cysteine + [acceptor protein]-L-lysine = [E2 ubiquitin-conjugating enzyme]-L-cysteine + N(6)-ubiquitinyl-[acceptor protein]-L-lysine.</text>
        <dbReference type="EC" id="2.3.2.27"/>
    </reaction>
</comment>
<evidence type="ECO:0000259" key="10">
    <source>
        <dbReference type="PROSITE" id="PS50089"/>
    </source>
</evidence>
<keyword evidence="6" id="KW-0833">Ubl conjugation pathway</keyword>
<evidence type="ECO:0000256" key="7">
    <source>
        <dbReference type="ARBA" id="ARBA00022833"/>
    </source>
</evidence>
<dbReference type="EC" id="2.3.2.27" evidence="2"/>
<keyword evidence="5 8" id="KW-0863">Zinc-finger</keyword>
<dbReference type="STRING" id="3775.A0A1Q3C513"/>
<feature type="compositionally biased region" description="Acidic residues" evidence="9">
    <location>
        <begin position="258"/>
        <end position="268"/>
    </location>
</feature>
<dbReference type="CDD" id="cd16667">
    <property type="entry name" value="RING-H2_RNF126-like"/>
    <property type="match status" value="1"/>
</dbReference>
<dbReference type="GO" id="GO:0061630">
    <property type="term" value="F:ubiquitin protein ligase activity"/>
    <property type="evidence" value="ECO:0007669"/>
    <property type="project" value="UniProtKB-EC"/>
</dbReference>
<evidence type="ECO:0000256" key="5">
    <source>
        <dbReference type="ARBA" id="ARBA00022771"/>
    </source>
</evidence>
<evidence type="ECO:0000256" key="2">
    <source>
        <dbReference type="ARBA" id="ARBA00012483"/>
    </source>
</evidence>
<dbReference type="InterPro" id="IPR039525">
    <property type="entry name" value="RNF126-like_zinc-ribbon"/>
</dbReference>
<dbReference type="Gene3D" id="3.30.40.10">
    <property type="entry name" value="Zinc/RING finger domain, C3HC4 (zinc finger)"/>
    <property type="match status" value="1"/>
</dbReference>
<accession>A0A1Q3C513</accession>
<gene>
    <name evidence="11" type="ORF">CFOL_v3_18657</name>
</gene>
<dbReference type="InParanoid" id="A0A1Q3C513"/>
<dbReference type="PANTHER" id="PTHR15710:SF217">
    <property type="entry name" value="E3 UBIQUITIN-PROTEIN LIGASE RDUF2"/>
    <property type="match status" value="1"/>
</dbReference>
<dbReference type="GO" id="GO:0016567">
    <property type="term" value="P:protein ubiquitination"/>
    <property type="evidence" value="ECO:0007669"/>
    <property type="project" value="TreeGrafter"/>
</dbReference>
<keyword evidence="7" id="KW-0862">Zinc</keyword>
<evidence type="ECO:0000256" key="3">
    <source>
        <dbReference type="ARBA" id="ARBA00022679"/>
    </source>
</evidence>
<evidence type="ECO:0000313" key="12">
    <source>
        <dbReference type="Proteomes" id="UP000187406"/>
    </source>
</evidence>
<keyword evidence="12" id="KW-1185">Reference proteome</keyword>
<evidence type="ECO:0000313" key="11">
    <source>
        <dbReference type="EMBL" id="GAV75178.1"/>
    </source>
</evidence>
<evidence type="ECO:0000256" key="9">
    <source>
        <dbReference type="SAM" id="MobiDB-lite"/>
    </source>
</evidence>
<dbReference type="Pfam" id="PF14369">
    <property type="entry name" value="Zn_ribbon_19"/>
    <property type="match status" value="1"/>
</dbReference>
<dbReference type="Pfam" id="PF06547">
    <property type="entry name" value="DUF1117"/>
    <property type="match status" value="1"/>
</dbReference>
<dbReference type="AlphaFoldDB" id="A0A1Q3C513"/>
<dbReference type="PANTHER" id="PTHR15710">
    <property type="entry name" value="E3 UBIQUITIN-PROTEIN LIGASE PRAJA"/>
    <property type="match status" value="1"/>
</dbReference>
<dbReference type="PROSITE" id="PS50089">
    <property type="entry name" value="ZF_RING_2"/>
    <property type="match status" value="1"/>
</dbReference>
<reference evidence="12" key="1">
    <citation type="submission" date="2016-04" db="EMBL/GenBank/DDBJ databases">
        <title>Cephalotus genome sequencing.</title>
        <authorList>
            <person name="Fukushima K."/>
            <person name="Hasebe M."/>
            <person name="Fang X."/>
        </authorList>
    </citation>
    <scope>NUCLEOTIDE SEQUENCE [LARGE SCALE GENOMIC DNA]</scope>
    <source>
        <strain evidence="12">cv. St1</strain>
    </source>
</reference>
<proteinExistence type="predicted"/>
<evidence type="ECO:0000256" key="4">
    <source>
        <dbReference type="ARBA" id="ARBA00022723"/>
    </source>
</evidence>
<evidence type="ECO:0000256" key="1">
    <source>
        <dbReference type="ARBA" id="ARBA00000900"/>
    </source>
</evidence>
<name>A0A1Q3C513_CEPFO</name>
<dbReference type="FunFam" id="3.30.40.10:FF:000022">
    <property type="entry name" value="E3 ubiquitin-protein ligase RING1-like"/>
    <property type="match status" value="1"/>
</dbReference>
<dbReference type="EMBL" id="BDDD01001325">
    <property type="protein sequence ID" value="GAV75178.1"/>
    <property type="molecule type" value="Genomic_DNA"/>
</dbReference>
<dbReference type="Proteomes" id="UP000187406">
    <property type="component" value="Unassembled WGS sequence"/>
</dbReference>
<evidence type="ECO:0000256" key="8">
    <source>
        <dbReference type="PROSITE-ProRule" id="PRU00175"/>
    </source>
</evidence>
<feature type="region of interest" description="Disordered" evidence="9">
    <location>
        <begin position="243"/>
        <end position="268"/>
    </location>
</feature>
<keyword evidence="4" id="KW-0479">Metal-binding</keyword>
<dbReference type="InterPro" id="IPR001841">
    <property type="entry name" value="Znf_RING"/>
</dbReference>
<dbReference type="GO" id="GO:0008270">
    <property type="term" value="F:zinc ion binding"/>
    <property type="evidence" value="ECO:0007669"/>
    <property type="project" value="UniProtKB-KW"/>
</dbReference>
<feature type="region of interest" description="Disordered" evidence="9">
    <location>
        <begin position="67"/>
        <end position="96"/>
    </location>
</feature>
<comment type="caution">
    <text evidence="11">The sequence shown here is derived from an EMBL/GenBank/DDBJ whole genome shotgun (WGS) entry which is preliminary data.</text>
</comment>
<protein>
    <recommendedName>
        <fullName evidence="2">RING-type E3 ubiquitin transferase</fullName>
        <ecNumber evidence="2">2.3.2.27</ecNumber>
    </recommendedName>
</protein>
<dbReference type="Pfam" id="PF13639">
    <property type="entry name" value="zf-RING_2"/>
    <property type="match status" value="1"/>
</dbReference>
<dbReference type="SMART" id="SM00184">
    <property type="entry name" value="RING"/>
    <property type="match status" value="1"/>
</dbReference>
<feature type="domain" description="RING-type" evidence="10">
    <location>
        <begin position="192"/>
        <end position="233"/>
    </location>
</feature>
<dbReference type="InterPro" id="IPR013083">
    <property type="entry name" value="Znf_RING/FYVE/PHD"/>
</dbReference>
<organism evidence="11 12">
    <name type="scientific">Cephalotus follicularis</name>
    <name type="common">Albany pitcher plant</name>
    <dbReference type="NCBI Taxonomy" id="3775"/>
    <lineage>
        <taxon>Eukaryota</taxon>
        <taxon>Viridiplantae</taxon>
        <taxon>Streptophyta</taxon>
        <taxon>Embryophyta</taxon>
        <taxon>Tracheophyta</taxon>
        <taxon>Spermatophyta</taxon>
        <taxon>Magnoliopsida</taxon>
        <taxon>eudicotyledons</taxon>
        <taxon>Gunneridae</taxon>
        <taxon>Pentapetalae</taxon>
        <taxon>rosids</taxon>
        <taxon>fabids</taxon>
        <taxon>Oxalidales</taxon>
        <taxon>Cephalotaceae</taxon>
        <taxon>Cephalotus</taxon>
    </lineage>
</organism>
<evidence type="ECO:0000256" key="6">
    <source>
        <dbReference type="ARBA" id="ARBA00022786"/>
    </source>
</evidence>
<dbReference type="GO" id="GO:0005737">
    <property type="term" value="C:cytoplasm"/>
    <property type="evidence" value="ECO:0007669"/>
    <property type="project" value="TreeGrafter"/>
</dbReference>
<dbReference type="SUPFAM" id="SSF57850">
    <property type="entry name" value="RING/U-box"/>
    <property type="match status" value="1"/>
</dbReference>
<feature type="compositionally biased region" description="Basic residues" evidence="9">
    <location>
        <begin position="69"/>
        <end position="79"/>
    </location>
</feature>
<dbReference type="OrthoDB" id="21204at2759"/>
<keyword evidence="3" id="KW-0808">Transferase</keyword>